<feature type="compositionally biased region" description="Gly residues" evidence="1">
    <location>
        <begin position="256"/>
        <end position="273"/>
    </location>
</feature>
<dbReference type="Proteomes" id="UP001215280">
    <property type="component" value="Unassembled WGS sequence"/>
</dbReference>
<reference evidence="2" key="1">
    <citation type="submission" date="2023-03" db="EMBL/GenBank/DDBJ databases">
        <title>Massive genome expansion in bonnet fungi (Mycena s.s.) driven by repeated elements and novel gene families across ecological guilds.</title>
        <authorList>
            <consortium name="Lawrence Berkeley National Laboratory"/>
            <person name="Harder C.B."/>
            <person name="Miyauchi S."/>
            <person name="Viragh M."/>
            <person name="Kuo A."/>
            <person name="Thoen E."/>
            <person name="Andreopoulos B."/>
            <person name="Lu D."/>
            <person name="Skrede I."/>
            <person name="Drula E."/>
            <person name="Henrissat B."/>
            <person name="Morin E."/>
            <person name="Kohler A."/>
            <person name="Barry K."/>
            <person name="LaButti K."/>
            <person name="Morin E."/>
            <person name="Salamov A."/>
            <person name="Lipzen A."/>
            <person name="Mereny Z."/>
            <person name="Hegedus B."/>
            <person name="Baldrian P."/>
            <person name="Stursova M."/>
            <person name="Weitz H."/>
            <person name="Taylor A."/>
            <person name="Grigoriev I.V."/>
            <person name="Nagy L.G."/>
            <person name="Martin F."/>
            <person name="Kauserud H."/>
        </authorList>
    </citation>
    <scope>NUCLEOTIDE SEQUENCE</scope>
    <source>
        <strain evidence="2">CBHHK188m</strain>
    </source>
</reference>
<feature type="compositionally biased region" description="Low complexity" evidence="1">
    <location>
        <begin position="128"/>
        <end position="163"/>
    </location>
</feature>
<protein>
    <submittedName>
        <fullName evidence="2">Uncharacterized protein</fullName>
    </submittedName>
</protein>
<proteinExistence type="predicted"/>
<keyword evidence="3" id="KW-1185">Reference proteome</keyword>
<accession>A0AAD7K2D8</accession>
<sequence length="281" mass="29835">MPHKRAKRSIREQQRSQKGADLAPSHKGDALSSEPLPKSFTRALNAERVRADFRAKRKLRGEDGEDGNGDGPKKAKRRKMEAGDAQIRPGETLAHFNKRIETDMRPLVRSAVQASLATTRAERKKTVSSSTSSTAPAAASASASTSTNSQQKSKSKQNPKSQAQPDSELEAPDKHAGRPKEFARTSSAAPRRLNDIALAPPDLSAMKRLASKSKSSGKNGSGKASVLSPAQALQMAAAREAAVARYREMKAARRAAGGGDWDTGERGGGAVGEGEGEGEED</sequence>
<evidence type="ECO:0000313" key="2">
    <source>
        <dbReference type="EMBL" id="KAJ7776927.1"/>
    </source>
</evidence>
<name>A0AAD7K2D8_9AGAR</name>
<dbReference type="AlphaFoldDB" id="A0AAD7K2D8"/>
<evidence type="ECO:0000313" key="3">
    <source>
        <dbReference type="Proteomes" id="UP001215280"/>
    </source>
</evidence>
<organism evidence="2 3">
    <name type="scientific">Mycena maculata</name>
    <dbReference type="NCBI Taxonomy" id="230809"/>
    <lineage>
        <taxon>Eukaryota</taxon>
        <taxon>Fungi</taxon>
        <taxon>Dikarya</taxon>
        <taxon>Basidiomycota</taxon>
        <taxon>Agaricomycotina</taxon>
        <taxon>Agaricomycetes</taxon>
        <taxon>Agaricomycetidae</taxon>
        <taxon>Agaricales</taxon>
        <taxon>Marasmiineae</taxon>
        <taxon>Mycenaceae</taxon>
        <taxon>Mycena</taxon>
    </lineage>
</organism>
<feature type="compositionally biased region" description="Low complexity" evidence="1">
    <location>
        <begin position="212"/>
        <end position="233"/>
    </location>
</feature>
<dbReference type="EMBL" id="JARJLG010000011">
    <property type="protein sequence ID" value="KAJ7776927.1"/>
    <property type="molecule type" value="Genomic_DNA"/>
</dbReference>
<feature type="region of interest" description="Disordered" evidence="1">
    <location>
        <begin position="254"/>
        <end position="281"/>
    </location>
</feature>
<feature type="region of interest" description="Disordered" evidence="1">
    <location>
        <begin position="1"/>
        <end position="233"/>
    </location>
</feature>
<feature type="compositionally biased region" description="Basic and acidic residues" evidence="1">
    <location>
        <begin position="45"/>
        <end position="54"/>
    </location>
</feature>
<evidence type="ECO:0000256" key="1">
    <source>
        <dbReference type="SAM" id="MobiDB-lite"/>
    </source>
</evidence>
<comment type="caution">
    <text evidence="2">The sequence shown here is derived from an EMBL/GenBank/DDBJ whole genome shotgun (WGS) entry which is preliminary data.</text>
</comment>
<gene>
    <name evidence="2" type="ORF">DFH07DRAFT_911811</name>
</gene>
<feature type="compositionally biased region" description="Basic and acidic residues" evidence="1">
    <location>
        <begin position="171"/>
        <end position="183"/>
    </location>
</feature>